<dbReference type="AlphaFoldDB" id="A0A6S6VER3"/>
<evidence type="ECO:0000256" key="1">
    <source>
        <dbReference type="SAM" id="MobiDB-lite"/>
    </source>
</evidence>
<dbReference type="EMBL" id="HG992977">
    <property type="protein sequence ID" value="CAE6995040.1"/>
    <property type="molecule type" value="Genomic_DNA"/>
</dbReference>
<gene>
    <name evidence="2" type="ORF">PTTW11_00031</name>
</gene>
<accession>A0A6S6VER3</accession>
<sequence>MSTKRTLSRSLGSAPDRILHHHFRLGRLDPPPPNLGSASRASKVRLEGSKWRIRGMQWIVGWKHISKHHNNSSTRTNIIFTSSLFNIHLASSPPPYTNQTKPNQPHQKNEALNPPRHPHHPGHYHPRRPLPPRDTPVIFKVQLSNDLSGKNANVDIVPNTGAKTFAQLFGPAFGSPVLATSLQAVTPGATNVRCVVRNPAVYGDLYLNAWNTFVDLDGTPQAKPVDVSAFSIECSL</sequence>
<name>A0A6S6VER3_9PLEO</name>
<evidence type="ECO:0000313" key="3">
    <source>
        <dbReference type="Proteomes" id="UP000472372"/>
    </source>
</evidence>
<evidence type="ECO:0000313" key="2">
    <source>
        <dbReference type="EMBL" id="CAE6995040.1"/>
    </source>
</evidence>
<dbReference type="Proteomes" id="UP000472372">
    <property type="component" value="Chromosome 1"/>
</dbReference>
<feature type="compositionally biased region" description="Polar residues" evidence="1">
    <location>
        <begin position="97"/>
        <end position="106"/>
    </location>
</feature>
<organism evidence="2 3">
    <name type="scientific">Pyrenophora teres f. teres</name>
    <dbReference type="NCBI Taxonomy" id="97479"/>
    <lineage>
        <taxon>Eukaryota</taxon>
        <taxon>Fungi</taxon>
        <taxon>Dikarya</taxon>
        <taxon>Ascomycota</taxon>
        <taxon>Pezizomycotina</taxon>
        <taxon>Dothideomycetes</taxon>
        <taxon>Pleosporomycetidae</taxon>
        <taxon>Pleosporales</taxon>
        <taxon>Pleosporineae</taxon>
        <taxon>Pleosporaceae</taxon>
        <taxon>Pyrenophora</taxon>
    </lineage>
</organism>
<feature type="region of interest" description="Disordered" evidence="1">
    <location>
        <begin position="91"/>
        <end position="132"/>
    </location>
</feature>
<reference evidence="2" key="1">
    <citation type="submission" date="2021-02" db="EMBL/GenBank/DDBJ databases">
        <authorList>
            <person name="Syme A R."/>
            <person name="Syme A R."/>
            <person name="Moolhuijzen P."/>
        </authorList>
    </citation>
    <scope>NUCLEOTIDE SEQUENCE</scope>
    <source>
        <strain evidence="2">W1-1</strain>
    </source>
</reference>
<proteinExistence type="predicted"/>
<protein>
    <submittedName>
        <fullName evidence="2">Uncharacterized protein</fullName>
    </submittedName>
</protein>
<feature type="compositionally biased region" description="Basic residues" evidence="1">
    <location>
        <begin position="116"/>
        <end position="130"/>
    </location>
</feature>
<feature type="region of interest" description="Disordered" evidence="1">
    <location>
        <begin position="24"/>
        <end position="43"/>
    </location>
</feature>